<evidence type="ECO:0000313" key="2">
    <source>
        <dbReference type="Proteomes" id="UP000662074"/>
    </source>
</evidence>
<keyword evidence="2" id="KW-1185">Reference proteome</keyword>
<comment type="caution">
    <text evidence="1">The sequence shown here is derived from an EMBL/GenBank/DDBJ whole genome shotgun (WGS) entry which is preliminary data.</text>
</comment>
<reference evidence="1" key="1">
    <citation type="journal article" date="2014" name="Int. J. Syst. Evol. Microbiol.">
        <title>Complete genome sequence of Corynebacterium casei LMG S-19264T (=DSM 44701T), isolated from a smear-ripened cheese.</title>
        <authorList>
            <consortium name="US DOE Joint Genome Institute (JGI-PGF)"/>
            <person name="Walter F."/>
            <person name="Albersmeier A."/>
            <person name="Kalinowski J."/>
            <person name="Ruckert C."/>
        </authorList>
    </citation>
    <scope>NUCLEOTIDE SEQUENCE</scope>
    <source>
        <strain evidence="1">CCM 8711</strain>
    </source>
</reference>
<proteinExistence type="predicted"/>
<name>A0A917J4M8_9SPHI</name>
<dbReference type="AlphaFoldDB" id="A0A917J4M8"/>
<dbReference type="Proteomes" id="UP000662074">
    <property type="component" value="Unassembled WGS sequence"/>
</dbReference>
<accession>A0A917J4M8</accession>
<protein>
    <submittedName>
        <fullName evidence="1">Uncharacterized protein</fullName>
    </submittedName>
</protein>
<dbReference type="EMBL" id="BMDO01000001">
    <property type="protein sequence ID" value="GGI48968.1"/>
    <property type="molecule type" value="Genomic_DNA"/>
</dbReference>
<evidence type="ECO:0000313" key="1">
    <source>
        <dbReference type="EMBL" id="GGI48968.1"/>
    </source>
</evidence>
<organism evidence="1 2">
    <name type="scientific">Mucilaginibacter galii</name>
    <dbReference type="NCBI Taxonomy" id="2005073"/>
    <lineage>
        <taxon>Bacteria</taxon>
        <taxon>Pseudomonadati</taxon>
        <taxon>Bacteroidota</taxon>
        <taxon>Sphingobacteriia</taxon>
        <taxon>Sphingobacteriales</taxon>
        <taxon>Sphingobacteriaceae</taxon>
        <taxon>Mucilaginibacter</taxon>
    </lineage>
</organism>
<sequence length="290" mass="32255">MDKVISQADCFVLARVKSVDADKGITINVIKTIGGEKVSGDIKVSGFYLLHLCSTSAGEGPEFHFKGIDSCYFFLKKNKGEQYAIATPTTGFAWVKNGIVAGTYRHSYHQARTTANVYEPTMQAIFNNYHNLPYDTKYINDFVTKNLATKPAGPTPDEMQNFYNQHIALECIYHLRLKGYEKQLAVFVKANYSFHAQASAARALIAYNTSQSKSELMGLVADKETSDFIKVIALWTLESYKPVELKTQLVALSKKASTEENGFGGDIMDSRVCTHMPTVKEAIDTLIKTI</sequence>
<gene>
    <name evidence="1" type="ORF">GCM10011425_01800</name>
</gene>
<reference evidence="1" key="2">
    <citation type="submission" date="2020-09" db="EMBL/GenBank/DDBJ databases">
        <authorList>
            <person name="Sun Q."/>
            <person name="Sedlacek I."/>
        </authorList>
    </citation>
    <scope>NUCLEOTIDE SEQUENCE</scope>
    <source>
        <strain evidence="1">CCM 8711</strain>
    </source>
</reference>